<dbReference type="InterPro" id="IPR002182">
    <property type="entry name" value="NB-ARC"/>
</dbReference>
<evidence type="ECO:0000256" key="1">
    <source>
        <dbReference type="ARBA" id="ARBA00008894"/>
    </source>
</evidence>
<keyword evidence="4" id="KW-0547">Nucleotide-binding</keyword>
<evidence type="ECO:0000256" key="5">
    <source>
        <dbReference type="ARBA" id="ARBA00022821"/>
    </source>
</evidence>
<keyword evidence="11" id="KW-1185">Reference proteome</keyword>
<dbReference type="InterPro" id="IPR041118">
    <property type="entry name" value="Rx_N"/>
</dbReference>
<evidence type="ECO:0000256" key="2">
    <source>
        <dbReference type="ARBA" id="ARBA00022614"/>
    </source>
</evidence>
<dbReference type="PANTHER" id="PTHR19338">
    <property type="entry name" value="TRANSLOCASE OF INNER MITOCHONDRIAL MEMBRANE 13 HOMOLOG"/>
    <property type="match status" value="1"/>
</dbReference>
<gene>
    <name evidence="10" type="ORF">TRITD_2Bv1G257980</name>
</gene>
<keyword evidence="5" id="KW-0611">Plant defense</keyword>
<dbReference type="EMBL" id="LT934114">
    <property type="protein sequence ID" value="VAH54506.1"/>
    <property type="molecule type" value="Genomic_DNA"/>
</dbReference>
<dbReference type="CDD" id="cd14798">
    <property type="entry name" value="RX-CC_like"/>
    <property type="match status" value="1"/>
</dbReference>
<reference evidence="10 11" key="1">
    <citation type="submission" date="2017-09" db="EMBL/GenBank/DDBJ databases">
        <authorList>
            <consortium name="International Durum Wheat Genome Sequencing Consortium (IDWGSC)"/>
            <person name="Milanesi L."/>
        </authorList>
    </citation>
    <scope>NUCLEOTIDE SEQUENCE [LARGE SCALE GENOMIC DNA]</scope>
    <source>
        <strain evidence="11">cv. Svevo</strain>
    </source>
</reference>
<dbReference type="InterPro" id="IPR027417">
    <property type="entry name" value="P-loop_NTPase"/>
</dbReference>
<dbReference type="InterPro" id="IPR038005">
    <property type="entry name" value="RX-like_CC"/>
</dbReference>
<dbReference type="Pfam" id="PF18052">
    <property type="entry name" value="Rx_N"/>
    <property type="match status" value="1"/>
</dbReference>
<dbReference type="Gene3D" id="3.40.50.300">
    <property type="entry name" value="P-loop containing nucleotide triphosphate hydrolases"/>
    <property type="match status" value="1"/>
</dbReference>
<feature type="coiled-coil region" evidence="6">
    <location>
        <begin position="123"/>
        <end position="150"/>
    </location>
</feature>
<evidence type="ECO:0000313" key="11">
    <source>
        <dbReference type="Proteomes" id="UP000324705"/>
    </source>
</evidence>
<dbReference type="Gene3D" id="1.20.5.4130">
    <property type="match status" value="1"/>
</dbReference>
<dbReference type="PANTHER" id="PTHR19338:SF16">
    <property type="entry name" value="AAA+ ATPASE DOMAIN-CONTAINING PROTEIN"/>
    <property type="match status" value="1"/>
</dbReference>
<sequence>MEVVVSASAGMLEALLPKLAKMLTDEYKLHKGAKEGVQYIRDELESMEAALAKVAEVPPDLLDKQVKLWATKVRKMSYNIEDTIDSFMVLVDAAAGGQSGSGSSTTCCCVGAKSLLPRTYKARGDIAAEIERIKKEVEEVSKRRERYKVDSIVAAAPSASDPRLLALYEDEAKLVGIDHSREEIIKLLSMEGQGEGASEQKLRLVSIVGPGGMGKTTLANAVYQKLQGKFGCTAFVSVSLQPNMKNILSSILRQVTSKIKDDEEDNDKNKRVRRQESQKHYGNTETWSEKEIIDKIRHALEKRRYI</sequence>
<evidence type="ECO:0000259" key="8">
    <source>
        <dbReference type="Pfam" id="PF00931"/>
    </source>
</evidence>
<dbReference type="GO" id="GO:0006952">
    <property type="term" value="P:defense response"/>
    <property type="evidence" value="ECO:0007669"/>
    <property type="project" value="UniProtKB-KW"/>
</dbReference>
<proteinExistence type="inferred from homology"/>
<evidence type="ECO:0000256" key="4">
    <source>
        <dbReference type="ARBA" id="ARBA00022741"/>
    </source>
</evidence>
<feature type="domain" description="NB-ARC" evidence="8">
    <location>
        <begin position="199"/>
        <end position="306"/>
    </location>
</feature>
<dbReference type="AlphaFoldDB" id="A0A9R1Q325"/>
<keyword evidence="2" id="KW-0433">Leucine-rich repeat</keyword>
<feature type="domain" description="Disease resistance N-terminal" evidence="9">
    <location>
        <begin position="12"/>
        <end position="94"/>
    </location>
</feature>
<dbReference type="Proteomes" id="UP000324705">
    <property type="component" value="Chromosome 2B"/>
</dbReference>
<dbReference type="Gramene" id="TRITD2Bv1G257980.2">
    <property type="protein sequence ID" value="TRITD2Bv1G257980.2"/>
    <property type="gene ID" value="TRITD2Bv1G257980"/>
</dbReference>
<accession>A0A9R1Q325</accession>
<comment type="similarity">
    <text evidence="1">Belongs to the disease resistance NB-LRR family.</text>
</comment>
<protein>
    <submittedName>
        <fullName evidence="10">Uncharacterized protein</fullName>
    </submittedName>
</protein>
<dbReference type="Pfam" id="PF00931">
    <property type="entry name" value="NB-ARC"/>
    <property type="match status" value="1"/>
</dbReference>
<name>A0A9R1Q325_TRITD</name>
<evidence type="ECO:0000256" key="7">
    <source>
        <dbReference type="SAM" id="MobiDB-lite"/>
    </source>
</evidence>
<organism evidence="10 11">
    <name type="scientific">Triticum turgidum subsp. durum</name>
    <name type="common">Durum wheat</name>
    <name type="synonym">Triticum durum</name>
    <dbReference type="NCBI Taxonomy" id="4567"/>
    <lineage>
        <taxon>Eukaryota</taxon>
        <taxon>Viridiplantae</taxon>
        <taxon>Streptophyta</taxon>
        <taxon>Embryophyta</taxon>
        <taxon>Tracheophyta</taxon>
        <taxon>Spermatophyta</taxon>
        <taxon>Magnoliopsida</taxon>
        <taxon>Liliopsida</taxon>
        <taxon>Poales</taxon>
        <taxon>Poaceae</taxon>
        <taxon>BOP clade</taxon>
        <taxon>Pooideae</taxon>
        <taxon>Triticodae</taxon>
        <taxon>Triticeae</taxon>
        <taxon>Triticinae</taxon>
        <taxon>Triticum</taxon>
    </lineage>
</organism>
<keyword evidence="6" id="KW-0175">Coiled coil</keyword>
<dbReference type="SUPFAM" id="SSF52540">
    <property type="entry name" value="P-loop containing nucleoside triphosphate hydrolases"/>
    <property type="match status" value="1"/>
</dbReference>
<keyword evidence="3" id="KW-0677">Repeat</keyword>
<evidence type="ECO:0000313" key="10">
    <source>
        <dbReference type="EMBL" id="VAH54506.1"/>
    </source>
</evidence>
<evidence type="ECO:0000256" key="3">
    <source>
        <dbReference type="ARBA" id="ARBA00022737"/>
    </source>
</evidence>
<evidence type="ECO:0000259" key="9">
    <source>
        <dbReference type="Pfam" id="PF18052"/>
    </source>
</evidence>
<feature type="region of interest" description="Disordered" evidence="7">
    <location>
        <begin position="260"/>
        <end position="284"/>
    </location>
</feature>
<dbReference type="GO" id="GO:0043531">
    <property type="term" value="F:ADP binding"/>
    <property type="evidence" value="ECO:0007669"/>
    <property type="project" value="InterPro"/>
</dbReference>
<evidence type="ECO:0000256" key="6">
    <source>
        <dbReference type="SAM" id="Coils"/>
    </source>
</evidence>